<feature type="modified residue" description="N6-(pyridoxal phosphate)lysine" evidence="4">
    <location>
        <position position="202"/>
    </location>
</feature>
<evidence type="ECO:0000256" key="4">
    <source>
        <dbReference type="PIRSR" id="PIRSR001434-2"/>
    </source>
</evidence>
<evidence type="ECO:0000256" key="1">
    <source>
        <dbReference type="ARBA" id="ARBA00001933"/>
    </source>
</evidence>
<evidence type="ECO:0000256" key="2">
    <source>
        <dbReference type="ARBA" id="ARBA00009077"/>
    </source>
</evidence>
<dbReference type="Pfam" id="PF01053">
    <property type="entry name" value="Cys_Met_Meta_PP"/>
    <property type="match status" value="1"/>
</dbReference>
<dbReference type="PIRSF" id="PIRSF001434">
    <property type="entry name" value="CGS"/>
    <property type="match status" value="1"/>
</dbReference>
<name>A0A170PFP4_9CHLR</name>
<dbReference type="PANTHER" id="PTHR11808">
    <property type="entry name" value="TRANS-SULFURATION ENZYME FAMILY MEMBER"/>
    <property type="match status" value="1"/>
</dbReference>
<dbReference type="OrthoDB" id="9780685at2"/>
<dbReference type="RefSeq" id="WP_095042819.1">
    <property type="nucleotide sequence ID" value="NZ_LN890655.1"/>
</dbReference>
<keyword evidence="3 4" id="KW-0663">Pyridoxal phosphate</keyword>
<dbReference type="InterPro" id="IPR015422">
    <property type="entry name" value="PyrdxlP-dep_Trfase_small"/>
</dbReference>
<dbReference type="NCBIfam" id="NF005871">
    <property type="entry name" value="PRK07811.1"/>
    <property type="match status" value="1"/>
</dbReference>
<evidence type="ECO:0000313" key="6">
    <source>
        <dbReference type="EMBL" id="CUS03307.2"/>
    </source>
</evidence>
<comment type="cofactor">
    <cofactor evidence="1 5">
        <name>pyridoxal 5'-phosphate</name>
        <dbReference type="ChEBI" id="CHEBI:597326"/>
    </cofactor>
</comment>
<dbReference type="PANTHER" id="PTHR11808:SF15">
    <property type="entry name" value="CYSTATHIONINE GAMMA-LYASE"/>
    <property type="match status" value="1"/>
</dbReference>
<dbReference type="GO" id="GO:0003962">
    <property type="term" value="F:cystathionine gamma-synthase activity"/>
    <property type="evidence" value="ECO:0007669"/>
    <property type="project" value="UniProtKB-EC"/>
</dbReference>
<keyword evidence="7" id="KW-1185">Reference proteome</keyword>
<dbReference type="KEGG" id="pbf:CFX0092_A1429"/>
<protein>
    <submittedName>
        <fullName evidence="6">Cystathionine gamma-synthase</fullName>
        <ecNumber evidence="6">2.5.1.48</ecNumber>
    </submittedName>
</protein>
<dbReference type="FunFam" id="3.40.640.10:FF:000009">
    <property type="entry name" value="Cystathionine gamma-synthase homolog"/>
    <property type="match status" value="1"/>
</dbReference>
<dbReference type="InterPro" id="IPR000277">
    <property type="entry name" value="Cys/Met-Metab_PyrdxlP-dep_enz"/>
</dbReference>
<evidence type="ECO:0000313" key="7">
    <source>
        <dbReference type="Proteomes" id="UP000215027"/>
    </source>
</evidence>
<gene>
    <name evidence="6" type="primary">metB</name>
    <name evidence="6" type="ORF">CFX0092_A1429</name>
</gene>
<keyword evidence="6" id="KW-0808">Transferase</keyword>
<accession>A0A170PFP4</accession>
<dbReference type="EMBL" id="LN890655">
    <property type="protein sequence ID" value="CUS03307.2"/>
    <property type="molecule type" value="Genomic_DNA"/>
</dbReference>
<dbReference type="Proteomes" id="UP000215027">
    <property type="component" value="Chromosome I"/>
</dbReference>
<dbReference type="GO" id="GO:0030170">
    <property type="term" value="F:pyridoxal phosphate binding"/>
    <property type="evidence" value="ECO:0007669"/>
    <property type="project" value="InterPro"/>
</dbReference>
<dbReference type="GO" id="GO:0019343">
    <property type="term" value="P:cysteine biosynthetic process via cystathionine"/>
    <property type="evidence" value="ECO:0007669"/>
    <property type="project" value="TreeGrafter"/>
</dbReference>
<dbReference type="CDD" id="cd00614">
    <property type="entry name" value="CGS_like"/>
    <property type="match status" value="1"/>
</dbReference>
<dbReference type="Gene3D" id="3.90.1150.10">
    <property type="entry name" value="Aspartate Aminotransferase, domain 1"/>
    <property type="match status" value="1"/>
</dbReference>
<dbReference type="GO" id="GO:0005737">
    <property type="term" value="C:cytoplasm"/>
    <property type="evidence" value="ECO:0007669"/>
    <property type="project" value="TreeGrafter"/>
</dbReference>
<comment type="similarity">
    <text evidence="2 5">Belongs to the trans-sulfuration enzymes family.</text>
</comment>
<dbReference type="PROSITE" id="PS00868">
    <property type="entry name" value="CYS_MET_METAB_PP"/>
    <property type="match status" value="1"/>
</dbReference>
<dbReference type="FunFam" id="3.90.1150.10:FF:000008">
    <property type="entry name" value="Cystathionine gamma-synthase"/>
    <property type="match status" value="1"/>
</dbReference>
<dbReference type="Gene3D" id="3.40.640.10">
    <property type="entry name" value="Type I PLP-dependent aspartate aminotransferase-like (Major domain)"/>
    <property type="match status" value="1"/>
</dbReference>
<dbReference type="SUPFAM" id="SSF53383">
    <property type="entry name" value="PLP-dependent transferases"/>
    <property type="match status" value="1"/>
</dbReference>
<proteinExistence type="inferred from homology"/>
<dbReference type="InterPro" id="IPR015421">
    <property type="entry name" value="PyrdxlP-dep_Trfase_major"/>
</dbReference>
<organism evidence="6 7">
    <name type="scientific">Candidatus Promineifilum breve</name>
    <dbReference type="NCBI Taxonomy" id="1806508"/>
    <lineage>
        <taxon>Bacteria</taxon>
        <taxon>Bacillati</taxon>
        <taxon>Chloroflexota</taxon>
        <taxon>Ardenticatenia</taxon>
        <taxon>Candidatus Promineifilales</taxon>
        <taxon>Candidatus Promineifilaceae</taxon>
        <taxon>Candidatus Promineifilum</taxon>
    </lineage>
</organism>
<dbReference type="EC" id="2.5.1.48" evidence="6"/>
<dbReference type="AlphaFoldDB" id="A0A170PFP4"/>
<evidence type="ECO:0000256" key="5">
    <source>
        <dbReference type="RuleBase" id="RU362118"/>
    </source>
</evidence>
<reference evidence="6" key="1">
    <citation type="submission" date="2016-01" db="EMBL/GenBank/DDBJ databases">
        <authorList>
            <person name="Mcilroy J.S."/>
            <person name="Karst M S."/>
            <person name="Albertsen M."/>
        </authorList>
    </citation>
    <scope>NUCLEOTIDE SEQUENCE</scope>
    <source>
        <strain evidence="6">Cfx-K</strain>
    </source>
</reference>
<dbReference type="InterPro" id="IPR015424">
    <property type="entry name" value="PyrdxlP-dep_Trfase"/>
</dbReference>
<dbReference type="GO" id="GO:0019346">
    <property type="term" value="P:transsulfuration"/>
    <property type="evidence" value="ECO:0007669"/>
    <property type="project" value="InterPro"/>
</dbReference>
<sequence>MTQSATDRFATLAVHAGVEPDPTTGAIMTPIYQTSTYAQTAVNQHRGYDYARSANPTRTALQKALAALEGGRFALSFSSGMAAIDTLLRLVRPGERVICGNDLYGGTFRLFDKVLSEYGLIFTFVDTADPAAVPAALAAGPARLVWLETPTNPMLRLADIAAAAVAAHKVGAWLAVDNTFASPALQRPLALGADFVIHSTTKYIGGHSDVVGGVIVMNDEAAHERLQFLQNAVGAVPAPFDCFLTLRGIKTLSLRMAAHCHNATAIAHFLAEHPAVERVIYPGLPTHPQHELACRQMAGPGGMVSFIPRGGEAAAHTIVCGTRLFTLAESLGGVESLIELPAAMTHASVGGPEAQAAGFAVDPALVRLSVGIEDVDDLIADLDTALTGR</sequence>
<dbReference type="InterPro" id="IPR054542">
    <property type="entry name" value="Cys_met_metab_PP"/>
</dbReference>
<evidence type="ECO:0000256" key="3">
    <source>
        <dbReference type="ARBA" id="ARBA00022898"/>
    </source>
</evidence>
<dbReference type="GO" id="GO:0004123">
    <property type="term" value="F:cystathionine gamma-lyase activity"/>
    <property type="evidence" value="ECO:0007669"/>
    <property type="project" value="TreeGrafter"/>
</dbReference>